<accession>A0AAN6ZPZ3</accession>
<reference evidence="2" key="1">
    <citation type="journal article" date="2023" name="Mol. Phylogenet. Evol.">
        <title>Genome-scale phylogeny and comparative genomics of the fungal order Sordariales.</title>
        <authorList>
            <person name="Hensen N."/>
            <person name="Bonometti L."/>
            <person name="Westerberg I."/>
            <person name="Brannstrom I.O."/>
            <person name="Guillou S."/>
            <person name="Cros-Aarteil S."/>
            <person name="Calhoun S."/>
            <person name="Haridas S."/>
            <person name="Kuo A."/>
            <person name="Mondo S."/>
            <person name="Pangilinan J."/>
            <person name="Riley R."/>
            <person name="LaButti K."/>
            <person name="Andreopoulos B."/>
            <person name="Lipzen A."/>
            <person name="Chen C."/>
            <person name="Yan M."/>
            <person name="Daum C."/>
            <person name="Ng V."/>
            <person name="Clum A."/>
            <person name="Steindorff A."/>
            <person name="Ohm R.A."/>
            <person name="Martin F."/>
            <person name="Silar P."/>
            <person name="Natvig D.O."/>
            <person name="Lalanne C."/>
            <person name="Gautier V."/>
            <person name="Ament-Velasquez S.L."/>
            <person name="Kruys A."/>
            <person name="Hutchinson M.I."/>
            <person name="Powell A.J."/>
            <person name="Barry K."/>
            <person name="Miller A.N."/>
            <person name="Grigoriev I.V."/>
            <person name="Debuchy R."/>
            <person name="Gladieux P."/>
            <person name="Hiltunen Thoren M."/>
            <person name="Johannesson H."/>
        </authorList>
    </citation>
    <scope>NUCLEOTIDE SEQUENCE</scope>
    <source>
        <strain evidence="2">CBS 141.50</strain>
    </source>
</reference>
<feature type="coiled-coil region" evidence="1">
    <location>
        <begin position="513"/>
        <end position="540"/>
    </location>
</feature>
<dbReference type="PANTHER" id="PTHR21310:SF37">
    <property type="entry name" value="AMINOGLYCOSIDE PHOSPHOTRANSFERASE DOMAIN-CONTAINING PROTEIN"/>
    <property type="match status" value="1"/>
</dbReference>
<comment type="caution">
    <text evidence="2">The sequence shown here is derived from an EMBL/GenBank/DDBJ whole genome shotgun (WGS) entry which is preliminary data.</text>
</comment>
<keyword evidence="1" id="KW-0175">Coiled coil</keyword>
<dbReference type="PANTHER" id="PTHR21310">
    <property type="entry name" value="AMINOGLYCOSIDE PHOSPHOTRANSFERASE-RELATED-RELATED"/>
    <property type="match status" value="1"/>
</dbReference>
<reference evidence="2" key="2">
    <citation type="submission" date="2023-05" db="EMBL/GenBank/DDBJ databases">
        <authorList>
            <consortium name="Lawrence Berkeley National Laboratory"/>
            <person name="Steindorff A."/>
            <person name="Hensen N."/>
            <person name="Bonometti L."/>
            <person name="Westerberg I."/>
            <person name="Brannstrom I.O."/>
            <person name="Guillou S."/>
            <person name="Cros-Aarteil S."/>
            <person name="Calhoun S."/>
            <person name="Haridas S."/>
            <person name="Kuo A."/>
            <person name="Mondo S."/>
            <person name="Pangilinan J."/>
            <person name="Riley R."/>
            <person name="Labutti K."/>
            <person name="Andreopoulos B."/>
            <person name="Lipzen A."/>
            <person name="Chen C."/>
            <person name="Yanf M."/>
            <person name="Daum C."/>
            <person name="Ng V."/>
            <person name="Clum A."/>
            <person name="Ohm R."/>
            <person name="Martin F."/>
            <person name="Silar P."/>
            <person name="Natvig D."/>
            <person name="Lalanne C."/>
            <person name="Gautier V."/>
            <person name="Ament-Velasquez S.L."/>
            <person name="Kruys A."/>
            <person name="Hutchinson M.I."/>
            <person name="Powell A.J."/>
            <person name="Barry K."/>
            <person name="Miller A.N."/>
            <person name="Grigoriev I.V."/>
            <person name="Debuchy R."/>
            <person name="Gladieux P."/>
            <person name="Thoren M.H."/>
            <person name="Johannesson H."/>
        </authorList>
    </citation>
    <scope>NUCLEOTIDE SEQUENCE</scope>
    <source>
        <strain evidence="2">CBS 141.50</strain>
    </source>
</reference>
<protein>
    <recommendedName>
        <fullName evidence="4">Aminoglycoside phosphotransferase domain-containing protein</fullName>
    </recommendedName>
</protein>
<keyword evidence="3" id="KW-1185">Reference proteome</keyword>
<dbReference type="InterPro" id="IPR011009">
    <property type="entry name" value="Kinase-like_dom_sf"/>
</dbReference>
<gene>
    <name evidence="2" type="ORF">C8A04DRAFT_26148</name>
</gene>
<dbReference type="EMBL" id="MU853564">
    <property type="protein sequence ID" value="KAK4145988.1"/>
    <property type="molecule type" value="Genomic_DNA"/>
</dbReference>
<evidence type="ECO:0000313" key="3">
    <source>
        <dbReference type="Proteomes" id="UP001302676"/>
    </source>
</evidence>
<name>A0AAN6ZPZ3_9PEZI</name>
<proteinExistence type="predicted"/>
<dbReference type="AlphaFoldDB" id="A0AAN6ZPZ3"/>
<dbReference type="RefSeq" id="XP_062639359.1">
    <property type="nucleotide sequence ID" value="XM_062779822.1"/>
</dbReference>
<sequence length="544" mass="62558">MPLPVTLPLYNGLRIGLNDAQESEEDIIRRIAWYTAAAAATAELEEQSKEGIISNLASHHLGIRASRCIVEPTRNWPRGSFNQCVFIGIHARSIWGKIAETSSSRLLLRVPSAHRLVGMVEEKMRCEVATYIWMQENCPDVPIPRLYGFGFPDGRHFTHSSLLSWPRRWGRGLRRMFCYLFGYPVPSHYMERSRSHEFPAGYILLEFIEKGHPLAKSWFSKSVDAVKKQNLFRGISRLMLQLARIPLDRTGSFTFDPDTAVISLTNRPLTCSLAILENDGAEQVIEPNRTYESVDPYVEDLLTLHDNRFLAQPNAVTTKEDCYYQMAIHSTLRIMTHHYLDRSQRNGPFYMQFTDLHQGNMMVDDDWNITSLIDLEWICARSAQMIDVPYWITSKSIDEICSSHHSAEFAAAREVFMAAFREVEEELYPSRVVEDDENEDLEAGAVAPRRNAQGHPLLSETIDNSYASRATWFFQAVDSVNAMYRLFELQLRPQFLSQHTPETVDVFFAAFWNQQAKKIAKRKLQERKEYSAKLKELFQAKGAK</sequence>
<evidence type="ECO:0000256" key="1">
    <source>
        <dbReference type="SAM" id="Coils"/>
    </source>
</evidence>
<evidence type="ECO:0008006" key="4">
    <source>
        <dbReference type="Google" id="ProtNLM"/>
    </source>
</evidence>
<dbReference type="Proteomes" id="UP001302676">
    <property type="component" value="Unassembled WGS sequence"/>
</dbReference>
<dbReference type="InterPro" id="IPR051678">
    <property type="entry name" value="AGP_Transferase"/>
</dbReference>
<organism evidence="2 3">
    <name type="scientific">Dichotomopilus funicola</name>
    <dbReference type="NCBI Taxonomy" id="1934379"/>
    <lineage>
        <taxon>Eukaryota</taxon>
        <taxon>Fungi</taxon>
        <taxon>Dikarya</taxon>
        <taxon>Ascomycota</taxon>
        <taxon>Pezizomycotina</taxon>
        <taxon>Sordariomycetes</taxon>
        <taxon>Sordariomycetidae</taxon>
        <taxon>Sordariales</taxon>
        <taxon>Chaetomiaceae</taxon>
        <taxon>Dichotomopilus</taxon>
    </lineage>
</organism>
<dbReference type="GeneID" id="87816435"/>
<evidence type="ECO:0000313" key="2">
    <source>
        <dbReference type="EMBL" id="KAK4145988.1"/>
    </source>
</evidence>
<dbReference type="SUPFAM" id="SSF56112">
    <property type="entry name" value="Protein kinase-like (PK-like)"/>
    <property type="match status" value="1"/>
</dbReference>